<evidence type="ECO:0000256" key="1">
    <source>
        <dbReference type="ARBA" id="ARBA00007637"/>
    </source>
</evidence>
<dbReference type="RefSeq" id="WP_138085044.1">
    <property type="nucleotide sequence ID" value="NZ_VAUV01000003.1"/>
</dbReference>
<dbReference type="Pfam" id="PF01370">
    <property type="entry name" value="Epimerase"/>
    <property type="match status" value="1"/>
</dbReference>
<comment type="similarity">
    <text evidence="1">Belongs to the NAD(P)-dependent epimerase/dehydratase family.</text>
</comment>
<dbReference type="AlphaFoldDB" id="A0A5R8KID0"/>
<evidence type="ECO:0000259" key="2">
    <source>
        <dbReference type="Pfam" id="PF01370"/>
    </source>
</evidence>
<dbReference type="InterPro" id="IPR001509">
    <property type="entry name" value="Epimerase_deHydtase"/>
</dbReference>
<dbReference type="InterPro" id="IPR036291">
    <property type="entry name" value="NAD(P)-bd_dom_sf"/>
</dbReference>
<dbReference type="Gene3D" id="3.40.50.720">
    <property type="entry name" value="NAD(P)-binding Rossmann-like Domain"/>
    <property type="match status" value="1"/>
</dbReference>
<protein>
    <submittedName>
        <fullName evidence="3">NAD-dependent epimerase/dehydratase family protein</fullName>
    </submittedName>
</protein>
<gene>
    <name evidence="3" type="ORF">FEM03_04775</name>
</gene>
<feature type="domain" description="NAD-dependent epimerase/dehydratase" evidence="2">
    <location>
        <begin position="3"/>
        <end position="263"/>
    </location>
</feature>
<dbReference type="SUPFAM" id="SSF51735">
    <property type="entry name" value="NAD(P)-binding Rossmann-fold domains"/>
    <property type="match status" value="1"/>
</dbReference>
<keyword evidence="4" id="KW-1185">Reference proteome</keyword>
<evidence type="ECO:0000313" key="3">
    <source>
        <dbReference type="EMBL" id="TLD72042.1"/>
    </source>
</evidence>
<name>A0A5R8KID0_9BACT</name>
<dbReference type="Proteomes" id="UP000306196">
    <property type="component" value="Unassembled WGS sequence"/>
</dbReference>
<dbReference type="OrthoDB" id="9801785at2"/>
<accession>A0A5R8KID0</accession>
<comment type="caution">
    <text evidence="3">The sequence shown here is derived from an EMBL/GenBank/DDBJ whole genome shotgun (WGS) entry which is preliminary data.</text>
</comment>
<reference evidence="3 4" key="1">
    <citation type="submission" date="2019-05" db="EMBL/GenBank/DDBJ databases">
        <title>Verrucobacter flavum gen. nov., sp. nov. a new member of the family Verrucomicrobiaceae.</title>
        <authorList>
            <person name="Szuroczki S."/>
            <person name="Abbaszade G."/>
            <person name="Szabo A."/>
            <person name="Felfoldi T."/>
            <person name="Schumann P."/>
            <person name="Boka K."/>
            <person name="Keki Z."/>
            <person name="Toumi M."/>
            <person name="Toth E."/>
        </authorList>
    </citation>
    <scope>NUCLEOTIDE SEQUENCE [LARGE SCALE GENOMIC DNA]</scope>
    <source>
        <strain evidence="3 4">MG-N-17</strain>
    </source>
</reference>
<sequence length="356" mass="38956">MRILVTGACGFVGSRLLKRFREAMESATLIGLDNLCRPGSESNRELLKKLDVKFFHGDVRSVSDFESLPAVDWVIDAAANPSVLAGVDGKSSSRQVIEHNLAGTVNMLEYCKRHGAGFILLSTSRVYSVPSLVALPTKTEGSRFVLDTSKLPSGASAGGVTESFSTAPPLSLYGVSKKMSEDLALEYHSTFGLPVWVNRCGVMAGAGQFGRADQGIIAFWIHSWREGRPLRYLGFGGHGHQVRDCLHPDDLAALLLKQMAYGTDTSRPRLANVSGGLESAFSLAELSEWCAHHFGVDKPVHRDGSERPFDIAWLVLDDSLARETWDWRPEITRESLFQEVAGFASERPNWMDISAG</sequence>
<dbReference type="PANTHER" id="PTHR43000">
    <property type="entry name" value="DTDP-D-GLUCOSE 4,6-DEHYDRATASE-RELATED"/>
    <property type="match status" value="1"/>
</dbReference>
<evidence type="ECO:0000313" key="4">
    <source>
        <dbReference type="Proteomes" id="UP000306196"/>
    </source>
</evidence>
<dbReference type="EMBL" id="VAUV01000003">
    <property type="protein sequence ID" value="TLD72042.1"/>
    <property type="molecule type" value="Genomic_DNA"/>
</dbReference>
<organism evidence="3 4">
    <name type="scientific">Phragmitibacter flavus</name>
    <dbReference type="NCBI Taxonomy" id="2576071"/>
    <lineage>
        <taxon>Bacteria</taxon>
        <taxon>Pseudomonadati</taxon>
        <taxon>Verrucomicrobiota</taxon>
        <taxon>Verrucomicrobiia</taxon>
        <taxon>Verrucomicrobiales</taxon>
        <taxon>Verrucomicrobiaceae</taxon>
        <taxon>Phragmitibacter</taxon>
    </lineage>
</organism>
<proteinExistence type="inferred from homology"/>